<dbReference type="EMBL" id="ONZQ02000003">
    <property type="protein sequence ID" value="SPN99834.1"/>
    <property type="molecule type" value="Genomic_DNA"/>
</dbReference>
<feature type="compositionally biased region" description="Basic and acidic residues" evidence="1">
    <location>
        <begin position="376"/>
        <end position="386"/>
    </location>
</feature>
<comment type="caution">
    <text evidence="2">The sequence shown here is derived from an EMBL/GenBank/DDBJ whole genome shotgun (WGS) entry which is preliminary data.</text>
</comment>
<gene>
    <name evidence="2" type="ORF">DNG_02686</name>
</gene>
<feature type="compositionally biased region" description="Low complexity" evidence="1">
    <location>
        <begin position="178"/>
        <end position="188"/>
    </location>
</feature>
<feature type="compositionally biased region" description="Low complexity" evidence="1">
    <location>
        <begin position="258"/>
        <end position="270"/>
    </location>
</feature>
<evidence type="ECO:0000313" key="2">
    <source>
        <dbReference type="EMBL" id="SPN99834.1"/>
    </source>
</evidence>
<protein>
    <recommendedName>
        <fullName evidence="4">Nitrogen regulatory protein areA GATA-like domain-containing protein</fullName>
    </recommendedName>
</protein>
<dbReference type="Proteomes" id="UP001187682">
    <property type="component" value="Unassembled WGS sequence"/>
</dbReference>
<accession>A0AAE8SSU6</accession>
<feature type="compositionally biased region" description="Pro residues" evidence="1">
    <location>
        <begin position="91"/>
        <end position="100"/>
    </location>
</feature>
<evidence type="ECO:0000313" key="3">
    <source>
        <dbReference type="Proteomes" id="UP001187682"/>
    </source>
</evidence>
<feature type="compositionally biased region" description="Basic and acidic residues" evidence="1">
    <location>
        <begin position="475"/>
        <end position="487"/>
    </location>
</feature>
<name>A0AAE8SSU6_9PEZI</name>
<proteinExistence type="predicted"/>
<evidence type="ECO:0008006" key="4">
    <source>
        <dbReference type="Google" id="ProtNLM"/>
    </source>
</evidence>
<sequence>MDFSESMILPKGFVINSDDIYKEIASYPVVPPDKIKEYWRVYTTTFRRLIDPTANRLEHFWWHVWGSDRKHLSGKTLARLFEEISTGPTIAPLPGPPNRWEPPVFGDQPPPWERRKKSDKPSTTPDSRSTDSSTKEDVSSGKPQPQPHPILKKSRGDSRSGPRPTAHFAVPDEDDGEASSGSASTAGLEIHRASPGGKPEKRKVSTHTHKKQFHASTASKRRPALPRRISSQSSASQDPTSKDESSSSTAKPQGQRSANAGAEGTNAAATRVKSSAPVAPEKTLSSKAAGKRPAARPGLDRNTSQEVTRSAASGQHKTQVPHTRSLEDVRKQPPAAPQETSEASNGPIAAKMERVQSSEGPRQKSMARPTLPRTKSHADPPRKKPESAFTRTPRNMLVAEPTASTNTVAAQGTIIDFDRHTPRPPVDAAPEAEDPELPRKSLSSSLLDSKFVPTQPSLAPPVPLGRTRSQLTLLLEREKERRGDSSR</sequence>
<reference evidence="2" key="1">
    <citation type="submission" date="2018-03" db="EMBL/GenBank/DDBJ databases">
        <authorList>
            <person name="Guldener U."/>
        </authorList>
    </citation>
    <scope>NUCLEOTIDE SEQUENCE</scope>
</reference>
<feature type="compositionally biased region" description="Polar residues" evidence="1">
    <location>
        <begin position="301"/>
        <end position="322"/>
    </location>
</feature>
<keyword evidence="3" id="KW-1185">Reference proteome</keyword>
<organism evidence="2 3">
    <name type="scientific">Cephalotrichum gorgonifer</name>
    <dbReference type="NCBI Taxonomy" id="2041049"/>
    <lineage>
        <taxon>Eukaryota</taxon>
        <taxon>Fungi</taxon>
        <taxon>Dikarya</taxon>
        <taxon>Ascomycota</taxon>
        <taxon>Pezizomycotina</taxon>
        <taxon>Sordariomycetes</taxon>
        <taxon>Hypocreomycetidae</taxon>
        <taxon>Microascales</taxon>
        <taxon>Microascaceae</taxon>
        <taxon>Cephalotrichum</taxon>
    </lineage>
</organism>
<feature type="compositionally biased region" description="Polar residues" evidence="1">
    <location>
        <begin position="246"/>
        <end position="257"/>
    </location>
</feature>
<dbReference type="AlphaFoldDB" id="A0AAE8SSU6"/>
<feature type="compositionally biased region" description="Low complexity" evidence="1">
    <location>
        <begin position="121"/>
        <end position="132"/>
    </location>
</feature>
<evidence type="ECO:0000256" key="1">
    <source>
        <dbReference type="SAM" id="MobiDB-lite"/>
    </source>
</evidence>
<feature type="region of interest" description="Disordered" evidence="1">
    <location>
        <begin position="87"/>
        <end position="487"/>
    </location>
</feature>
<feature type="compositionally biased region" description="Basic residues" evidence="1">
    <location>
        <begin position="204"/>
        <end position="225"/>
    </location>
</feature>